<keyword evidence="8" id="KW-1185">Reference proteome</keyword>
<comment type="similarity">
    <text evidence="1">In the C-terminal section; belongs to the class-I pyridoxal-phosphate-dependent aminotransferase family.</text>
</comment>
<organism evidence="7 8">
    <name type="scientific">Cellulomonas chengniuliangii</name>
    <dbReference type="NCBI Taxonomy" id="2968084"/>
    <lineage>
        <taxon>Bacteria</taxon>
        <taxon>Bacillati</taxon>
        <taxon>Actinomycetota</taxon>
        <taxon>Actinomycetes</taxon>
        <taxon>Micrococcales</taxon>
        <taxon>Cellulomonadaceae</taxon>
        <taxon>Cellulomonas</taxon>
    </lineage>
</organism>
<dbReference type="InterPro" id="IPR004839">
    <property type="entry name" value="Aminotransferase_I/II_large"/>
</dbReference>
<dbReference type="InterPro" id="IPR000524">
    <property type="entry name" value="Tscrpt_reg_HTH_GntR"/>
</dbReference>
<sequence>MPTPAAPWAARAVGRTMARMELGALVAAVDDRSPRGIAATVSRLARNGELRPGDRLPTVRATAAALGVSPATVGSAWRALAAVGMVGARGRAGTFLLPGPTGWLPPRYRDMARGAAAALDLSTGTPDPALLPTLGPALARVGARTPAAVTGTYLSAPLVPELEAALRASWPFPPDRLTVVDGAVDAIERTLGQVARFGDRVAVEDPGFPPLFDLLDQLGLERVPVPLDRQGMRPDGLAAALEAGASTVVLQPRAHNPTGVSLTPTRARDLAAVIRRHDRRAAAAAEAAGTGRRPREVHVIEDDHSGEIASSRDVTLGAHLPRQVVHVRSYSKSHGPDLRIAAVGGPGPVLDAVVARRMLGPGWTSRLLQHVLADLLVDGAAVDAVAHARRVYYARQRTLCEALARHGLAVPPGDGINLWLPVADEATAMIRLEAAGVRVARGTPFVASAAEPGPGHVRVTVASLADGVEEVARRLALAAAA</sequence>
<reference evidence="7 8" key="1">
    <citation type="submission" date="2022-07" db="EMBL/GenBank/DDBJ databases">
        <title>Novel species in genus cellulomonas.</title>
        <authorList>
            <person name="Ye L."/>
        </authorList>
    </citation>
    <scope>NUCLEOTIDE SEQUENCE [LARGE SCALE GENOMIC DNA]</scope>
    <source>
        <strain evidence="8">zg-Y338</strain>
    </source>
</reference>
<name>A0ABY5KYG6_9CELL</name>
<dbReference type="InterPro" id="IPR051446">
    <property type="entry name" value="HTH_trans_reg/aminotransferase"/>
</dbReference>
<dbReference type="PANTHER" id="PTHR46577">
    <property type="entry name" value="HTH-TYPE TRANSCRIPTIONAL REGULATORY PROTEIN GABR"/>
    <property type="match status" value="1"/>
</dbReference>
<dbReference type="PROSITE" id="PS50949">
    <property type="entry name" value="HTH_GNTR"/>
    <property type="match status" value="1"/>
</dbReference>
<dbReference type="Gene3D" id="3.90.1150.10">
    <property type="entry name" value="Aspartate Aminotransferase, domain 1"/>
    <property type="match status" value="1"/>
</dbReference>
<dbReference type="Pfam" id="PF00392">
    <property type="entry name" value="GntR"/>
    <property type="match status" value="1"/>
</dbReference>
<evidence type="ECO:0000259" key="6">
    <source>
        <dbReference type="PROSITE" id="PS50949"/>
    </source>
</evidence>
<dbReference type="SMART" id="SM00345">
    <property type="entry name" value="HTH_GNTR"/>
    <property type="match status" value="1"/>
</dbReference>
<dbReference type="GO" id="GO:0008483">
    <property type="term" value="F:transaminase activity"/>
    <property type="evidence" value="ECO:0007669"/>
    <property type="project" value="UniProtKB-KW"/>
</dbReference>
<keyword evidence="7" id="KW-0032">Aminotransferase</keyword>
<protein>
    <submittedName>
        <fullName evidence="7">Aminotransferase class I/II-fold pyridoxal phosphate-dependent enzyme</fullName>
    </submittedName>
</protein>
<keyword evidence="7" id="KW-0808">Transferase</keyword>
<dbReference type="PANTHER" id="PTHR46577:SF1">
    <property type="entry name" value="HTH-TYPE TRANSCRIPTIONAL REGULATORY PROTEIN GABR"/>
    <property type="match status" value="1"/>
</dbReference>
<dbReference type="Gene3D" id="3.40.640.10">
    <property type="entry name" value="Type I PLP-dependent aspartate aminotransferase-like (Major domain)"/>
    <property type="match status" value="1"/>
</dbReference>
<dbReference type="InterPro" id="IPR036388">
    <property type="entry name" value="WH-like_DNA-bd_sf"/>
</dbReference>
<keyword evidence="3" id="KW-0805">Transcription regulation</keyword>
<dbReference type="SUPFAM" id="SSF53383">
    <property type="entry name" value="PLP-dependent transferases"/>
    <property type="match status" value="1"/>
</dbReference>
<evidence type="ECO:0000256" key="3">
    <source>
        <dbReference type="ARBA" id="ARBA00023015"/>
    </source>
</evidence>
<dbReference type="InterPro" id="IPR015424">
    <property type="entry name" value="PyrdxlP-dep_Trfase"/>
</dbReference>
<keyword evidence="4" id="KW-0238">DNA-binding</keyword>
<accession>A0ABY5KYG6</accession>
<dbReference type="InterPro" id="IPR015422">
    <property type="entry name" value="PyrdxlP-dep_Trfase_small"/>
</dbReference>
<dbReference type="Gene3D" id="1.10.10.10">
    <property type="entry name" value="Winged helix-like DNA-binding domain superfamily/Winged helix DNA-binding domain"/>
    <property type="match status" value="1"/>
</dbReference>
<keyword evidence="5" id="KW-0804">Transcription</keyword>
<dbReference type="InterPro" id="IPR036390">
    <property type="entry name" value="WH_DNA-bd_sf"/>
</dbReference>
<evidence type="ECO:0000256" key="5">
    <source>
        <dbReference type="ARBA" id="ARBA00023163"/>
    </source>
</evidence>
<evidence type="ECO:0000313" key="7">
    <source>
        <dbReference type="EMBL" id="UUI74256.1"/>
    </source>
</evidence>
<dbReference type="Pfam" id="PF00155">
    <property type="entry name" value="Aminotran_1_2"/>
    <property type="match status" value="1"/>
</dbReference>
<proteinExistence type="inferred from homology"/>
<feature type="domain" description="HTH gntR-type" evidence="6">
    <location>
        <begin position="31"/>
        <end position="99"/>
    </location>
</feature>
<evidence type="ECO:0000256" key="1">
    <source>
        <dbReference type="ARBA" id="ARBA00005384"/>
    </source>
</evidence>
<dbReference type="CDD" id="cd00609">
    <property type="entry name" value="AAT_like"/>
    <property type="match status" value="1"/>
</dbReference>
<keyword evidence="2" id="KW-0663">Pyridoxal phosphate</keyword>
<evidence type="ECO:0000313" key="8">
    <source>
        <dbReference type="Proteomes" id="UP001316189"/>
    </source>
</evidence>
<dbReference type="EMBL" id="CP101988">
    <property type="protein sequence ID" value="UUI74256.1"/>
    <property type="molecule type" value="Genomic_DNA"/>
</dbReference>
<dbReference type="InterPro" id="IPR015421">
    <property type="entry name" value="PyrdxlP-dep_Trfase_major"/>
</dbReference>
<dbReference type="Proteomes" id="UP001316189">
    <property type="component" value="Chromosome"/>
</dbReference>
<gene>
    <name evidence="7" type="ORF">NP064_10565</name>
</gene>
<dbReference type="RefSeq" id="WP_227569684.1">
    <property type="nucleotide sequence ID" value="NZ_CP101988.1"/>
</dbReference>
<evidence type="ECO:0000256" key="4">
    <source>
        <dbReference type="ARBA" id="ARBA00023125"/>
    </source>
</evidence>
<dbReference type="SUPFAM" id="SSF46785">
    <property type="entry name" value="Winged helix' DNA-binding domain"/>
    <property type="match status" value="1"/>
</dbReference>
<evidence type="ECO:0000256" key="2">
    <source>
        <dbReference type="ARBA" id="ARBA00022898"/>
    </source>
</evidence>